<keyword evidence="1" id="KW-0472">Membrane</keyword>
<dbReference type="EMBL" id="CAFBNR010000094">
    <property type="protein sequence ID" value="CAB4967480.1"/>
    <property type="molecule type" value="Genomic_DNA"/>
</dbReference>
<dbReference type="AlphaFoldDB" id="A0A6J7H0H0"/>
<evidence type="ECO:0000313" key="3">
    <source>
        <dbReference type="EMBL" id="CAB4967480.1"/>
    </source>
</evidence>
<proteinExistence type="predicted"/>
<sequence length="36" mass="3972">MGFNPNRKHVKRTSDYLIVGSALLVVVLLVVWAFAG</sequence>
<organism evidence="2">
    <name type="scientific">freshwater metagenome</name>
    <dbReference type="NCBI Taxonomy" id="449393"/>
    <lineage>
        <taxon>unclassified sequences</taxon>
        <taxon>metagenomes</taxon>
        <taxon>ecological metagenomes</taxon>
    </lineage>
</organism>
<dbReference type="EMBL" id="CAFBMJ010000115">
    <property type="protein sequence ID" value="CAB4909209.1"/>
    <property type="molecule type" value="Genomic_DNA"/>
</dbReference>
<gene>
    <name evidence="2" type="ORF">UFOPK3573_01122</name>
    <name evidence="3" type="ORF">UFOPK3879_01345</name>
</gene>
<keyword evidence="1" id="KW-0812">Transmembrane</keyword>
<evidence type="ECO:0000256" key="1">
    <source>
        <dbReference type="SAM" id="Phobius"/>
    </source>
</evidence>
<keyword evidence="1" id="KW-1133">Transmembrane helix</keyword>
<evidence type="ECO:0000313" key="2">
    <source>
        <dbReference type="EMBL" id="CAB4909209.1"/>
    </source>
</evidence>
<accession>A0A6J7H0H0</accession>
<protein>
    <submittedName>
        <fullName evidence="2">Unannotated protein</fullName>
    </submittedName>
</protein>
<reference evidence="2" key="1">
    <citation type="submission" date="2020-05" db="EMBL/GenBank/DDBJ databases">
        <authorList>
            <person name="Chiriac C."/>
            <person name="Salcher M."/>
            <person name="Ghai R."/>
            <person name="Kavagutti S V."/>
        </authorList>
    </citation>
    <scope>NUCLEOTIDE SEQUENCE</scope>
</reference>
<name>A0A6J7H0H0_9ZZZZ</name>
<feature type="transmembrane region" description="Helical" evidence="1">
    <location>
        <begin position="16"/>
        <end position="35"/>
    </location>
</feature>